<dbReference type="AlphaFoldDB" id="A0A151NX52"/>
<evidence type="ECO:0000256" key="5">
    <source>
        <dbReference type="ARBA" id="ARBA00023242"/>
    </source>
</evidence>
<dbReference type="Proteomes" id="UP000050525">
    <property type="component" value="Unassembled WGS sequence"/>
</dbReference>
<evidence type="ECO:0000313" key="6">
    <source>
        <dbReference type="EMBL" id="KYO40985.1"/>
    </source>
</evidence>
<reference evidence="6 7" key="1">
    <citation type="journal article" date="2012" name="Genome Biol.">
        <title>Sequencing three crocodilian genomes to illuminate the evolution of archosaurs and amniotes.</title>
        <authorList>
            <person name="St John J.A."/>
            <person name="Braun E.L."/>
            <person name="Isberg S.R."/>
            <person name="Miles L.G."/>
            <person name="Chong A.Y."/>
            <person name="Gongora J."/>
            <person name="Dalzell P."/>
            <person name="Moran C."/>
            <person name="Bed'hom B."/>
            <person name="Abzhanov A."/>
            <person name="Burgess S.C."/>
            <person name="Cooksey A.M."/>
            <person name="Castoe T.A."/>
            <person name="Crawford N.G."/>
            <person name="Densmore L.D."/>
            <person name="Drew J.C."/>
            <person name="Edwards S.V."/>
            <person name="Faircloth B.C."/>
            <person name="Fujita M.K."/>
            <person name="Greenwold M.J."/>
            <person name="Hoffmann F.G."/>
            <person name="Howard J.M."/>
            <person name="Iguchi T."/>
            <person name="Janes D.E."/>
            <person name="Khan S.Y."/>
            <person name="Kohno S."/>
            <person name="de Koning A.J."/>
            <person name="Lance S.L."/>
            <person name="McCarthy F.M."/>
            <person name="McCormack J.E."/>
            <person name="Merchant M.E."/>
            <person name="Peterson D.G."/>
            <person name="Pollock D.D."/>
            <person name="Pourmand N."/>
            <person name="Raney B.J."/>
            <person name="Roessler K.A."/>
            <person name="Sanford J.R."/>
            <person name="Sawyer R.H."/>
            <person name="Schmidt C.J."/>
            <person name="Triplett E.W."/>
            <person name="Tuberville T.D."/>
            <person name="Venegas-Anaya M."/>
            <person name="Howard J.T."/>
            <person name="Jarvis E.D."/>
            <person name="Guillette L.J.Jr."/>
            <person name="Glenn T.C."/>
            <person name="Green R.E."/>
            <person name="Ray D.A."/>
        </authorList>
    </citation>
    <scope>NUCLEOTIDE SEQUENCE [LARGE SCALE GENOMIC DNA]</scope>
    <source>
        <strain evidence="6">KSC_2009_1</strain>
    </source>
</reference>
<dbReference type="PANTHER" id="PTHR46481">
    <property type="entry name" value="ZINC FINGER BED DOMAIN-CONTAINING PROTEIN 4"/>
    <property type="match status" value="1"/>
</dbReference>
<evidence type="ECO:0000256" key="2">
    <source>
        <dbReference type="ARBA" id="ARBA00022723"/>
    </source>
</evidence>
<evidence type="ECO:0000313" key="7">
    <source>
        <dbReference type="Proteomes" id="UP000050525"/>
    </source>
</evidence>
<dbReference type="GO" id="GO:0008270">
    <property type="term" value="F:zinc ion binding"/>
    <property type="evidence" value="ECO:0007669"/>
    <property type="project" value="UniProtKB-KW"/>
</dbReference>
<evidence type="ECO:0000256" key="1">
    <source>
        <dbReference type="ARBA" id="ARBA00004123"/>
    </source>
</evidence>
<gene>
    <name evidence="6" type="ORF">Y1Q_0013731</name>
</gene>
<keyword evidence="5" id="KW-0539">Nucleus</keyword>
<dbReference type="EMBL" id="AKHW03001786">
    <property type="protein sequence ID" value="KYO40985.1"/>
    <property type="molecule type" value="Genomic_DNA"/>
</dbReference>
<evidence type="ECO:0000256" key="3">
    <source>
        <dbReference type="ARBA" id="ARBA00022771"/>
    </source>
</evidence>
<comment type="caution">
    <text evidence="6">The sequence shown here is derived from an EMBL/GenBank/DDBJ whole genome shotgun (WGS) entry which is preliminary data.</text>
</comment>
<sequence>MMMDLIVGKNLPLRIVESQGFLNFMKTVDPRYKPSYRQTMKKKITHKTNNLKHEITEKLAKCEAVNTTVDLWTDRTMCSFIGVTAHNMEDDESIHNNFPEADEDTAELAEDEVESSTDLDDNILWEPLDYVDRHEFDFMFLNTVWVSHLLYPRFSI</sequence>
<keyword evidence="2" id="KW-0479">Metal-binding</keyword>
<dbReference type="GO" id="GO:0005634">
    <property type="term" value="C:nucleus"/>
    <property type="evidence" value="ECO:0007669"/>
    <property type="project" value="UniProtKB-SubCell"/>
</dbReference>
<keyword evidence="7" id="KW-1185">Reference proteome</keyword>
<name>A0A151NX52_ALLMI</name>
<organism evidence="6 7">
    <name type="scientific">Alligator mississippiensis</name>
    <name type="common">American alligator</name>
    <dbReference type="NCBI Taxonomy" id="8496"/>
    <lineage>
        <taxon>Eukaryota</taxon>
        <taxon>Metazoa</taxon>
        <taxon>Chordata</taxon>
        <taxon>Craniata</taxon>
        <taxon>Vertebrata</taxon>
        <taxon>Euteleostomi</taxon>
        <taxon>Archelosauria</taxon>
        <taxon>Archosauria</taxon>
        <taxon>Crocodylia</taxon>
        <taxon>Alligatoridae</taxon>
        <taxon>Alligatorinae</taxon>
        <taxon>Alligator</taxon>
    </lineage>
</organism>
<dbReference type="PANTHER" id="PTHR46481:SF10">
    <property type="entry name" value="ZINC FINGER BED DOMAIN-CONTAINING PROTEIN 39"/>
    <property type="match status" value="1"/>
</dbReference>
<accession>A0A151NX52</accession>
<protein>
    <submittedName>
        <fullName evidence="6">Uncharacterized protein</fullName>
    </submittedName>
</protein>
<keyword evidence="4" id="KW-0862">Zinc</keyword>
<comment type="subcellular location">
    <subcellularLocation>
        <location evidence="1">Nucleus</location>
    </subcellularLocation>
</comment>
<proteinExistence type="predicted"/>
<dbReference type="SUPFAM" id="SSF140996">
    <property type="entry name" value="Hermes dimerisation domain"/>
    <property type="match status" value="1"/>
</dbReference>
<dbReference type="InterPro" id="IPR052035">
    <property type="entry name" value="ZnF_BED_domain_contain"/>
</dbReference>
<keyword evidence="3" id="KW-0863">Zinc-finger</keyword>
<evidence type="ECO:0000256" key="4">
    <source>
        <dbReference type="ARBA" id="ARBA00022833"/>
    </source>
</evidence>